<keyword evidence="1" id="KW-1133">Transmembrane helix</keyword>
<feature type="transmembrane region" description="Helical" evidence="1">
    <location>
        <begin position="20"/>
        <end position="39"/>
    </location>
</feature>
<accession>A0AAJ2GY18</accession>
<evidence type="ECO:0000256" key="1">
    <source>
        <dbReference type="SAM" id="Phobius"/>
    </source>
</evidence>
<dbReference type="AlphaFoldDB" id="A0AAJ2GY18"/>
<feature type="non-terminal residue" evidence="2">
    <location>
        <position position="1"/>
    </location>
</feature>
<comment type="caution">
    <text evidence="2">The sequence shown here is derived from an EMBL/GenBank/DDBJ whole genome shotgun (WGS) entry which is preliminary data.</text>
</comment>
<dbReference type="Proteomes" id="UP001268610">
    <property type="component" value="Unassembled WGS sequence"/>
</dbReference>
<proteinExistence type="predicted"/>
<sequence>RPMVAGVASVWSDTIWRVRFFSGIAVFSGVGVFCGMGAFSDIAALGKLIVNTIKNNVRNIIELKTILKIVKDNIQLSIQVYNKSRAC</sequence>
<name>A0AAJ2GY18_9HYPH</name>
<reference evidence="2" key="1">
    <citation type="submission" date="2023-04" db="EMBL/GenBank/DDBJ databases">
        <title>Genomic characterization of faba bean (Vicia faba) microsymbionts in Mexican soils.</title>
        <authorList>
            <person name="Rivera Orduna F.N."/>
            <person name="Guevara-Luna J."/>
            <person name="Yan J."/>
            <person name="Arroyo-Herrera I."/>
            <person name="Li Y."/>
            <person name="Vasquez-Murrieta M.S."/>
            <person name="Wang E.T."/>
        </authorList>
    </citation>
    <scope>NUCLEOTIDE SEQUENCE</scope>
    <source>
        <strain evidence="2">CH26</strain>
    </source>
</reference>
<keyword evidence="1" id="KW-0812">Transmembrane</keyword>
<dbReference type="EMBL" id="JAVLSF010000315">
    <property type="protein sequence ID" value="MDR9777935.1"/>
    <property type="molecule type" value="Genomic_DNA"/>
</dbReference>
<evidence type="ECO:0000313" key="2">
    <source>
        <dbReference type="EMBL" id="MDR9777935.1"/>
    </source>
</evidence>
<evidence type="ECO:0000313" key="3">
    <source>
        <dbReference type="Proteomes" id="UP001268610"/>
    </source>
</evidence>
<dbReference type="RefSeq" id="WP_310866092.1">
    <property type="nucleotide sequence ID" value="NZ_JAVLSF010000315.1"/>
</dbReference>
<protein>
    <submittedName>
        <fullName evidence="2">Uncharacterized protein</fullName>
    </submittedName>
</protein>
<gene>
    <name evidence="2" type="ORF">RJJ65_35975</name>
</gene>
<organism evidence="2 3">
    <name type="scientific">Rhizobium hidalgonense</name>
    <dbReference type="NCBI Taxonomy" id="1538159"/>
    <lineage>
        <taxon>Bacteria</taxon>
        <taxon>Pseudomonadati</taxon>
        <taxon>Pseudomonadota</taxon>
        <taxon>Alphaproteobacteria</taxon>
        <taxon>Hyphomicrobiales</taxon>
        <taxon>Rhizobiaceae</taxon>
        <taxon>Rhizobium/Agrobacterium group</taxon>
        <taxon>Rhizobium</taxon>
    </lineage>
</organism>
<keyword evidence="1" id="KW-0472">Membrane</keyword>